<dbReference type="EMBL" id="ATAX01000017">
    <property type="protein sequence ID" value="EWM54223.1"/>
    <property type="molecule type" value="Genomic_DNA"/>
</dbReference>
<evidence type="ECO:0000313" key="5">
    <source>
        <dbReference type="EMBL" id="EWM54223.1"/>
    </source>
</evidence>
<gene>
    <name evidence="5" type="ORF">RF007C_02860</name>
</gene>
<keyword evidence="2" id="KW-0680">Restriction system</keyword>
<evidence type="ECO:0000256" key="1">
    <source>
        <dbReference type="ARBA" id="ARBA00010923"/>
    </source>
</evidence>
<proteinExistence type="inferred from homology"/>
<comment type="similarity">
    <text evidence="1">Belongs to the type-I restriction system S methylase family.</text>
</comment>
<keyword evidence="3" id="KW-0238">DNA-binding</keyword>
<dbReference type="InterPro" id="IPR052021">
    <property type="entry name" value="Type-I_RS_S_subunit"/>
</dbReference>
<keyword evidence="6" id="KW-1185">Reference proteome</keyword>
<dbReference type="Pfam" id="PF01420">
    <property type="entry name" value="Methylase_S"/>
    <property type="match status" value="1"/>
</dbReference>
<dbReference type="InterPro" id="IPR000055">
    <property type="entry name" value="Restrct_endonuc_typeI_TRD"/>
</dbReference>
<dbReference type="InterPro" id="IPR044946">
    <property type="entry name" value="Restrct_endonuc_typeI_TRD_sf"/>
</dbReference>
<name>W7UKC1_RUMFL</name>
<dbReference type="RefSeq" id="WP_037298119.1">
    <property type="nucleotide sequence ID" value="NZ_ATAX01000017.1"/>
</dbReference>
<evidence type="ECO:0000256" key="2">
    <source>
        <dbReference type="ARBA" id="ARBA00022747"/>
    </source>
</evidence>
<protein>
    <recommendedName>
        <fullName evidence="4">Type I restriction modification DNA specificity domain-containing protein</fullName>
    </recommendedName>
</protein>
<evidence type="ECO:0000256" key="3">
    <source>
        <dbReference type="ARBA" id="ARBA00023125"/>
    </source>
</evidence>
<dbReference type="GO" id="GO:0009307">
    <property type="term" value="P:DNA restriction-modification system"/>
    <property type="evidence" value="ECO:0007669"/>
    <property type="project" value="UniProtKB-KW"/>
</dbReference>
<dbReference type="Proteomes" id="UP000019365">
    <property type="component" value="Unassembled WGS sequence"/>
</dbReference>
<feature type="domain" description="Type I restriction modification DNA specificity" evidence="4">
    <location>
        <begin position="2"/>
        <end position="169"/>
    </location>
</feature>
<dbReference type="GO" id="GO:0003677">
    <property type="term" value="F:DNA binding"/>
    <property type="evidence" value="ECO:0007669"/>
    <property type="project" value="UniProtKB-KW"/>
</dbReference>
<reference evidence="5 6" key="1">
    <citation type="journal article" date="2014" name="PLoS ONE">
        <title>Rumen cellulosomics: divergent fiber-degrading strategies revealed by comparative genome-wide analysis of six ruminococcal strains.</title>
        <authorList>
            <person name="Dassa B."/>
            <person name="Borovok I."/>
            <person name="Ruimy-Israeli V."/>
            <person name="Lamed R."/>
            <person name="Flint H.J."/>
            <person name="Duncan S.H."/>
            <person name="Henrissat B."/>
            <person name="Coutinho P."/>
            <person name="Morrison M."/>
            <person name="Mosoni P."/>
            <person name="Yeoman C.J."/>
            <person name="White B.A."/>
            <person name="Bayer E.A."/>
        </authorList>
    </citation>
    <scope>NUCLEOTIDE SEQUENCE [LARGE SCALE GENOMIC DNA]</scope>
    <source>
        <strain evidence="5 6">007c</strain>
    </source>
</reference>
<comment type="caution">
    <text evidence="5">The sequence shown here is derived from an EMBL/GenBank/DDBJ whole genome shotgun (WGS) entry which is preliminary data.</text>
</comment>
<accession>W7UKC1</accession>
<evidence type="ECO:0000259" key="4">
    <source>
        <dbReference type="Pfam" id="PF01420"/>
    </source>
</evidence>
<sequence>MTFETVRLGDVVLFNPRESIKKGVIAKKIDMSVLQPFTRDVPSYELLEYKGGTKFRNGDTIMARITPCLENGKTAKVNVLGDNEVGFGSTEYIVFRAINGISDEDFVYYLVCSPIVREPAIKSMVGSSGRQRVQTDVLQNLEINLPDLETQQIIGSVLRSIDDRISLNTA</sequence>
<dbReference type="SUPFAM" id="SSF116734">
    <property type="entry name" value="DNA methylase specificity domain"/>
    <property type="match status" value="1"/>
</dbReference>
<organism evidence="5 6">
    <name type="scientific">Ruminococcus flavefaciens 007c</name>
    <dbReference type="NCBI Taxonomy" id="1341157"/>
    <lineage>
        <taxon>Bacteria</taxon>
        <taxon>Bacillati</taxon>
        <taxon>Bacillota</taxon>
        <taxon>Clostridia</taxon>
        <taxon>Eubacteriales</taxon>
        <taxon>Oscillospiraceae</taxon>
        <taxon>Ruminococcus</taxon>
    </lineage>
</organism>
<dbReference type="Gene3D" id="3.90.220.20">
    <property type="entry name" value="DNA methylase specificity domains"/>
    <property type="match status" value="1"/>
</dbReference>
<dbReference type="PANTHER" id="PTHR30408:SF13">
    <property type="entry name" value="TYPE I RESTRICTION ENZYME HINDI SPECIFICITY SUBUNIT"/>
    <property type="match status" value="1"/>
</dbReference>
<dbReference type="PANTHER" id="PTHR30408">
    <property type="entry name" value="TYPE-1 RESTRICTION ENZYME ECOKI SPECIFICITY PROTEIN"/>
    <property type="match status" value="1"/>
</dbReference>
<dbReference type="CDD" id="cd17260">
    <property type="entry name" value="RMtype1_S_EcoEI-TRD1-CR1_like"/>
    <property type="match status" value="1"/>
</dbReference>
<dbReference type="AlphaFoldDB" id="W7UKC1"/>
<feature type="non-terminal residue" evidence="5">
    <location>
        <position position="170"/>
    </location>
</feature>
<evidence type="ECO:0000313" key="6">
    <source>
        <dbReference type="Proteomes" id="UP000019365"/>
    </source>
</evidence>
<dbReference type="eggNOG" id="COG0732">
    <property type="taxonomic scope" value="Bacteria"/>
</dbReference>